<comment type="caution">
    <text evidence="1">The sequence shown here is derived from an EMBL/GenBank/DDBJ whole genome shotgun (WGS) entry which is preliminary data.</text>
</comment>
<accession>A0A8E0S7Q4</accession>
<name>A0A8E0S7Q4_9TREM</name>
<dbReference type="AlphaFoldDB" id="A0A8E0S7Q4"/>
<sequence>MFDLTPKVTTKELAPKAGAVYKNLAVDFVWQPLCPELCGIEQTEKEREYRLGYSVQTSPVEKQRKSLNPTSPAAALFGLFGLEAECWGDPYA</sequence>
<proteinExistence type="predicted"/>
<gene>
    <name evidence="1" type="ORF">FBUS_09851</name>
</gene>
<reference evidence="1" key="1">
    <citation type="submission" date="2019-05" db="EMBL/GenBank/DDBJ databases">
        <title>Annotation for the trematode Fasciolopsis buski.</title>
        <authorList>
            <person name="Choi Y.-J."/>
        </authorList>
    </citation>
    <scope>NUCLEOTIDE SEQUENCE</scope>
    <source>
        <strain evidence="1">HT</strain>
        <tissue evidence="1">Whole worm</tissue>
    </source>
</reference>
<dbReference type="EMBL" id="LUCM01001807">
    <property type="protein sequence ID" value="KAA0198334.1"/>
    <property type="molecule type" value="Genomic_DNA"/>
</dbReference>
<evidence type="ECO:0000313" key="1">
    <source>
        <dbReference type="EMBL" id="KAA0198334.1"/>
    </source>
</evidence>
<evidence type="ECO:0000313" key="2">
    <source>
        <dbReference type="Proteomes" id="UP000728185"/>
    </source>
</evidence>
<keyword evidence="2" id="KW-1185">Reference proteome</keyword>
<protein>
    <submittedName>
        <fullName evidence="1">Uncharacterized protein</fullName>
    </submittedName>
</protein>
<dbReference type="Proteomes" id="UP000728185">
    <property type="component" value="Unassembled WGS sequence"/>
</dbReference>
<organism evidence="1 2">
    <name type="scientific">Fasciolopsis buskii</name>
    <dbReference type="NCBI Taxonomy" id="27845"/>
    <lineage>
        <taxon>Eukaryota</taxon>
        <taxon>Metazoa</taxon>
        <taxon>Spiralia</taxon>
        <taxon>Lophotrochozoa</taxon>
        <taxon>Platyhelminthes</taxon>
        <taxon>Trematoda</taxon>
        <taxon>Digenea</taxon>
        <taxon>Plagiorchiida</taxon>
        <taxon>Echinostomata</taxon>
        <taxon>Echinostomatoidea</taxon>
        <taxon>Fasciolidae</taxon>
        <taxon>Fasciolopsis</taxon>
    </lineage>
</organism>